<comment type="caution">
    <text evidence="4">The sequence shown here is derived from an EMBL/GenBank/DDBJ whole genome shotgun (WGS) entry which is preliminary data.</text>
</comment>
<gene>
    <name evidence="4" type="ORF">SNE40_019441</name>
</gene>
<dbReference type="EMBL" id="JAZGQO010000014">
    <property type="protein sequence ID" value="KAK6171201.1"/>
    <property type="molecule type" value="Genomic_DNA"/>
</dbReference>
<dbReference type="AlphaFoldDB" id="A0AAN8J8J5"/>
<dbReference type="SUPFAM" id="SSF52833">
    <property type="entry name" value="Thioredoxin-like"/>
    <property type="match status" value="1"/>
</dbReference>
<organism evidence="4 5">
    <name type="scientific">Patella caerulea</name>
    <name type="common">Rayed Mediterranean limpet</name>
    <dbReference type="NCBI Taxonomy" id="87958"/>
    <lineage>
        <taxon>Eukaryota</taxon>
        <taxon>Metazoa</taxon>
        <taxon>Spiralia</taxon>
        <taxon>Lophotrochozoa</taxon>
        <taxon>Mollusca</taxon>
        <taxon>Gastropoda</taxon>
        <taxon>Patellogastropoda</taxon>
        <taxon>Patelloidea</taxon>
        <taxon>Patellidae</taxon>
        <taxon>Patella</taxon>
    </lineage>
</organism>
<dbReference type="GO" id="GO:0005929">
    <property type="term" value="C:cilium"/>
    <property type="evidence" value="ECO:0007669"/>
    <property type="project" value="TreeGrafter"/>
</dbReference>
<feature type="region of interest" description="Disordered" evidence="1">
    <location>
        <begin position="91"/>
        <end position="130"/>
    </location>
</feature>
<accession>A0AAN8J8J5</accession>
<dbReference type="GO" id="GO:0060271">
    <property type="term" value="P:cilium assembly"/>
    <property type="evidence" value="ECO:0007669"/>
    <property type="project" value="TreeGrafter"/>
</dbReference>
<feature type="domain" description="Thioredoxin" evidence="3">
    <location>
        <begin position="190"/>
        <end position="325"/>
    </location>
</feature>
<protein>
    <recommendedName>
        <fullName evidence="3">Thioredoxin domain-containing protein</fullName>
    </recommendedName>
</protein>
<dbReference type="PROSITE" id="PS51352">
    <property type="entry name" value="THIOREDOXIN_2"/>
    <property type="match status" value="1"/>
</dbReference>
<dbReference type="Proteomes" id="UP001347796">
    <property type="component" value="Unassembled WGS sequence"/>
</dbReference>
<evidence type="ECO:0000256" key="2">
    <source>
        <dbReference type="SAM" id="SignalP"/>
    </source>
</evidence>
<keyword evidence="2" id="KW-0732">Signal</keyword>
<dbReference type="InterPro" id="IPR036249">
    <property type="entry name" value="Thioredoxin-like_sf"/>
</dbReference>
<feature type="chain" id="PRO_5042949523" description="Thioredoxin domain-containing protein" evidence="2">
    <location>
        <begin position="40"/>
        <end position="394"/>
    </location>
</feature>
<dbReference type="InterPro" id="IPR042418">
    <property type="entry name" value="TXNDC15"/>
</dbReference>
<dbReference type="PANTHER" id="PTHR14684">
    <property type="entry name" value="THIOREDOXIN DOMAIN-CONTAINING PROTEIN 15"/>
    <property type="match status" value="1"/>
</dbReference>
<dbReference type="InterPro" id="IPR013766">
    <property type="entry name" value="Thioredoxin_domain"/>
</dbReference>
<dbReference type="PANTHER" id="PTHR14684:SF2">
    <property type="entry name" value="THIOREDOXIN DOMAIN-CONTAINING PROTEIN 15"/>
    <property type="match status" value="1"/>
</dbReference>
<dbReference type="PROSITE" id="PS51257">
    <property type="entry name" value="PROKAR_LIPOPROTEIN"/>
    <property type="match status" value="1"/>
</dbReference>
<evidence type="ECO:0000313" key="5">
    <source>
        <dbReference type="Proteomes" id="UP001347796"/>
    </source>
</evidence>
<keyword evidence="5" id="KW-1185">Reference proteome</keyword>
<name>A0AAN8J8J5_PATCE</name>
<evidence type="ECO:0000256" key="1">
    <source>
        <dbReference type="SAM" id="MobiDB-lite"/>
    </source>
</evidence>
<dbReference type="Pfam" id="PF00085">
    <property type="entry name" value="Thioredoxin"/>
    <property type="match status" value="1"/>
</dbReference>
<feature type="signal peptide" evidence="2">
    <location>
        <begin position="1"/>
        <end position="39"/>
    </location>
</feature>
<evidence type="ECO:0000313" key="4">
    <source>
        <dbReference type="EMBL" id="KAK6171201.1"/>
    </source>
</evidence>
<dbReference type="Gene3D" id="3.40.30.10">
    <property type="entry name" value="Glutaredoxin"/>
    <property type="match status" value="1"/>
</dbReference>
<sequence>MMAAQRCCDCQNHGQFSLGRIGMMLVWMICACLLHSVSCEIVEGIQGADEGSFSVQDTEELHHVTDKNFDNQEVLYSSDSANRDDIVKSDTQTISKKESNSENDQTENSEEVRILGDQSESVLSEDKGTTQNNPEVFSLTNFIKKWLNPVLQEFQEGLNLGKDKNETELSNSTQITTVKQTNETHMEDIKNMTDTAKKMKFNCTGRNVTENTTAIVRIVNSTTLLDFLSFDKNNNSTDCVLIMFYAPWCPFCAKTAAQFNAVGRAFKQLDVLAVDAIHFSNLNARFGTVAVPNIMVFHQSRSAVRFNQTNRSFQQLVEFVTNVTGLEANSSIEVEEEDFIGPISSIPTVESDYLLWCAWIFILLCTSHLFINSQYGQGAIDKVRTLWQEHQHIE</sequence>
<proteinExistence type="predicted"/>
<reference evidence="4 5" key="1">
    <citation type="submission" date="2024-01" db="EMBL/GenBank/DDBJ databases">
        <title>The genome of the rayed Mediterranean limpet Patella caerulea (Linnaeus, 1758).</title>
        <authorList>
            <person name="Anh-Thu Weber A."/>
            <person name="Halstead-Nussloch G."/>
        </authorList>
    </citation>
    <scope>NUCLEOTIDE SEQUENCE [LARGE SCALE GENOMIC DNA]</scope>
    <source>
        <strain evidence="4">AATW-2023a</strain>
        <tissue evidence="4">Whole specimen</tissue>
    </source>
</reference>
<evidence type="ECO:0000259" key="3">
    <source>
        <dbReference type="PROSITE" id="PS51352"/>
    </source>
</evidence>